<organism evidence="1 2">
    <name type="scientific">Micavibrio aeruginosavorus</name>
    <dbReference type="NCBI Taxonomy" id="349221"/>
    <lineage>
        <taxon>Bacteria</taxon>
        <taxon>Pseudomonadati</taxon>
        <taxon>Bdellovibrionota</taxon>
        <taxon>Bdellovibrionia</taxon>
        <taxon>Bdellovibrionales</taxon>
        <taxon>Pseudobdellovibrionaceae</taxon>
        <taxon>Micavibrio</taxon>
    </lineage>
</organism>
<proteinExistence type="predicted"/>
<name>A0A2W5FGF7_9BACT</name>
<accession>A0A2W5FGF7</accession>
<evidence type="ECO:0000313" key="2">
    <source>
        <dbReference type="Proteomes" id="UP000249739"/>
    </source>
</evidence>
<dbReference type="AlphaFoldDB" id="A0A2W5FGF7"/>
<reference evidence="1 2" key="1">
    <citation type="submission" date="2017-08" db="EMBL/GenBank/DDBJ databases">
        <title>Infants hospitalized years apart are colonized by the same room-sourced microbial strains.</title>
        <authorList>
            <person name="Brooks B."/>
            <person name="Olm M.R."/>
            <person name="Firek B.A."/>
            <person name="Baker R."/>
            <person name="Thomas B.C."/>
            <person name="Morowitz M.J."/>
            <person name="Banfield J.F."/>
        </authorList>
    </citation>
    <scope>NUCLEOTIDE SEQUENCE [LARGE SCALE GENOMIC DNA]</scope>
    <source>
        <strain evidence="1">S2_006_000_R2_64</strain>
    </source>
</reference>
<protein>
    <submittedName>
        <fullName evidence="1">Uncharacterized protein</fullName>
    </submittedName>
</protein>
<comment type="caution">
    <text evidence="1">The sequence shown here is derived from an EMBL/GenBank/DDBJ whole genome shotgun (WGS) entry which is preliminary data.</text>
</comment>
<dbReference type="Proteomes" id="UP000249739">
    <property type="component" value="Unassembled WGS sequence"/>
</dbReference>
<sequence length="319" mass="35420">MKQEVDARFIFVRLCDTGMMVEQAGDLTPVILRHLPPGIKASDPFFDFKQSVREIGAIGPGYKQALQDAIRFPATLFNWHDMDYIQKASAALIPRTEIASSFSRAGKSAEIEVKPPSATAEIVSKEKPKQTRNRKSREIDFADLKQTILDTFEAALPIGSNKKVEFGNYKGTTWANVNAALRVHARKNPDCGFDSLTSYMKKEGLQRANKLSNRPVPETEETLPLISPRTTYEVIQILSSHIKRSGAVPPLQDGYLTGSFNRARVEDINHSLARGELAGLKSVFGAKTPKNIEQVLLYSGFAAYRGKGESRHLILTLDQ</sequence>
<evidence type="ECO:0000313" key="1">
    <source>
        <dbReference type="EMBL" id="PZP55001.1"/>
    </source>
</evidence>
<dbReference type="EMBL" id="QFOT01000095">
    <property type="protein sequence ID" value="PZP55001.1"/>
    <property type="molecule type" value="Genomic_DNA"/>
</dbReference>
<gene>
    <name evidence="1" type="ORF">DI586_08165</name>
</gene>